<dbReference type="AlphaFoldDB" id="A0A8G2FBG6"/>
<organism evidence="2 3">
    <name type="scientific">Parabacteroides chinchillae</name>
    <dbReference type="NCBI Taxonomy" id="871327"/>
    <lineage>
        <taxon>Bacteria</taxon>
        <taxon>Pseudomonadati</taxon>
        <taxon>Bacteroidota</taxon>
        <taxon>Bacteroidia</taxon>
        <taxon>Bacteroidales</taxon>
        <taxon>Tannerellaceae</taxon>
        <taxon>Parabacteroides</taxon>
    </lineage>
</organism>
<dbReference type="EMBL" id="FNVS01000013">
    <property type="protein sequence ID" value="SEG06115.1"/>
    <property type="molecule type" value="Genomic_DNA"/>
</dbReference>
<gene>
    <name evidence="2" type="ORF">SAMN05444001_11397</name>
</gene>
<feature type="signal peptide" evidence="1">
    <location>
        <begin position="1"/>
        <end position="22"/>
    </location>
</feature>
<sequence>MKRYGYILFGLFCLLIQVGCTAGEMDGREEETPEQEMPVPVTLRAGSTTRAVVNEGDAFGPVLVCSDREDFSGGLRWQKNATVDVAGEVAYEGETPVYPSLGDNIYVAGLNPQGAILPGDGTAVYTLDGNSDLMYAAPLKGNRWDGFRICGNTDATKDKVMEFNHLLSQVQLAAIRTAKDLAGLNDFRITKVTWKNVAATATVRLKPVVGEGAEQVSFSTVAALPSVLYKDKNDETKTVLVTSHNEAAPDAVGYALLPPAGSYLADVETSVGTFTDLTVKPDEGGFGGGYAHRIVLVLNDKGLSIRGVKLEDWENIDGGVTDAN</sequence>
<dbReference type="RefSeq" id="WP_103983835.1">
    <property type="nucleotide sequence ID" value="NZ_FNVS01000013.1"/>
</dbReference>
<evidence type="ECO:0000256" key="1">
    <source>
        <dbReference type="SAM" id="SignalP"/>
    </source>
</evidence>
<evidence type="ECO:0000313" key="2">
    <source>
        <dbReference type="EMBL" id="SEG06115.1"/>
    </source>
</evidence>
<reference evidence="2 3" key="1">
    <citation type="submission" date="2016-10" db="EMBL/GenBank/DDBJ databases">
        <authorList>
            <person name="Varghese N."/>
            <person name="Submissions S."/>
        </authorList>
    </citation>
    <scope>NUCLEOTIDE SEQUENCE [LARGE SCALE GENOMIC DNA]</scope>
    <source>
        <strain evidence="2 3">DSM 29073</strain>
    </source>
</reference>
<proteinExistence type="predicted"/>
<dbReference type="Proteomes" id="UP000236725">
    <property type="component" value="Unassembled WGS sequence"/>
</dbReference>
<keyword evidence="1" id="KW-0732">Signal</keyword>
<accession>A0A8G2FBG6</accession>
<evidence type="ECO:0000313" key="3">
    <source>
        <dbReference type="Proteomes" id="UP000236725"/>
    </source>
</evidence>
<protein>
    <submittedName>
        <fullName evidence="2">Fimbrillin-like</fullName>
    </submittedName>
</protein>
<keyword evidence="3" id="KW-1185">Reference proteome</keyword>
<dbReference type="CDD" id="cd13121">
    <property type="entry name" value="BF2867_like_C"/>
    <property type="match status" value="1"/>
</dbReference>
<feature type="chain" id="PRO_5034191637" evidence="1">
    <location>
        <begin position="23"/>
        <end position="324"/>
    </location>
</feature>
<name>A0A8G2FBG6_9BACT</name>
<comment type="caution">
    <text evidence="2">The sequence shown here is derived from an EMBL/GenBank/DDBJ whole genome shotgun (WGS) entry which is preliminary data.</text>
</comment>